<keyword evidence="4 8" id="KW-0547">Nucleotide-binding</keyword>
<evidence type="ECO:0000313" key="15">
    <source>
        <dbReference type="Proteomes" id="UP000786183"/>
    </source>
</evidence>
<dbReference type="Pfam" id="PF00308">
    <property type="entry name" value="Bac_DnaA"/>
    <property type="match status" value="1"/>
</dbReference>
<evidence type="ECO:0000256" key="3">
    <source>
        <dbReference type="ARBA" id="ARBA00022705"/>
    </source>
</evidence>
<organism evidence="14 15">
    <name type="scientific">Campylobacter canadensis</name>
    <dbReference type="NCBI Taxonomy" id="449520"/>
    <lineage>
        <taxon>Bacteria</taxon>
        <taxon>Pseudomonadati</taxon>
        <taxon>Campylobacterota</taxon>
        <taxon>Epsilonproteobacteria</taxon>
        <taxon>Campylobacterales</taxon>
        <taxon>Campylobacteraceae</taxon>
        <taxon>Campylobacter</taxon>
    </lineage>
</organism>
<dbReference type="Proteomes" id="UP000786183">
    <property type="component" value="Unassembled WGS sequence"/>
</dbReference>
<dbReference type="SUPFAM" id="SSF52540">
    <property type="entry name" value="P-loop containing nucleoside triphosphate hydrolases"/>
    <property type="match status" value="1"/>
</dbReference>
<dbReference type="InterPro" id="IPR020591">
    <property type="entry name" value="Chromosome_initiator_DnaA-like"/>
</dbReference>
<dbReference type="CDD" id="cd00009">
    <property type="entry name" value="AAA"/>
    <property type="match status" value="1"/>
</dbReference>
<proteinExistence type="inferred from homology"/>
<sequence>MNELLKKVKEEIGENNYKNYFENIEFDKEQNDILYFKVPNQFLAKHIQTKYSSIIENILKNITEKKYKISFFEKKQNTKRLNLKEKELNKNLKEIIHSLNPSYTFDNFIIGESNKFTYQACKNSTLEKNFGKSFNPIFIYSKTGLGKTHLLQACGHECLELGKKVIYKTAKDFMKDYQTALLNNKFESFNNDYKDCNLLLIDDIQFLGNTEKIQEEFFHIFNDIIQKNGQIIMTSDVAPKDLNGIEDRLKSRFSNGIIANISVPDLDTRKAIIKKKCEVHEIDLNNEILNTIANYIGESIREIEGIITRINAMKLLSGQMITLELVKNLIKEYINEEKQNIDIDDIFQMISKEFNIKISEIKSNSKKQEIVKAKRIVIYLAKELISNSTTELAKNFQMKDHSSISHNIKKTQELIKKDNEFKNLIENIKNKIINLKSKDF</sequence>
<dbReference type="PANTHER" id="PTHR30050">
    <property type="entry name" value="CHROMOSOMAL REPLICATION INITIATOR PROTEIN DNAA"/>
    <property type="match status" value="1"/>
</dbReference>
<dbReference type="InterPro" id="IPR013317">
    <property type="entry name" value="DnaA_dom"/>
</dbReference>
<feature type="region of interest" description="Domain IV, binds dsDNA" evidence="8">
    <location>
        <begin position="315"/>
        <end position="440"/>
    </location>
</feature>
<dbReference type="InterPro" id="IPR013159">
    <property type="entry name" value="DnaA_C"/>
</dbReference>
<name>A0ABS7WVB6_9BACT</name>
<dbReference type="CDD" id="cd06571">
    <property type="entry name" value="Bac_DnaA_C"/>
    <property type="match status" value="1"/>
</dbReference>
<accession>A0ABS7WVB6</accession>
<evidence type="ECO:0000313" key="14">
    <source>
        <dbReference type="EMBL" id="MBZ7987979.1"/>
    </source>
</evidence>
<dbReference type="InterPro" id="IPR024633">
    <property type="entry name" value="DnaA_N_dom"/>
</dbReference>
<dbReference type="SMART" id="SM00382">
    <property type="entry name" value="AAA"/>
    <property type="match status" value="1"/>
</dbReference>
<feature type="domain" description="Chromosomal replication initiator DnaA C-terminal" evidence="13">
    <location>
        <begin position="342"/>
        <end position="411"/>
    </location>
</feature>
<evidence type="ECO:0000256" key="4">
    <source>
        <dbReference type="ARBA" id="ARBA00022741"/>
    </source>
</evidence>
<feature type="region of interest" description="Domain I, interacts with DnaA modulators" evidence="8">
    <location>
        <begin position="1"/>
        <end position="94"/>
    </location>
</feature>
<dbReference type="InterPro" id="IPR038454">
    <property type="entry name" value="DnaA_N_sf"/>
</dbReference>
<feature type="binding site" evidence="8">
    <location>
        <position position="147"/>
    </location>
    <ligand>
        <name>ATP</name>
        <dbReference type="ChEBI" id="CHEBI:30616"/>
    </ligand>
</feature>
<comment type="subunit">
    <text evidence="8">Oligomerizes as a right-handed, spiral filament on DNA at oriC.</text>
</comment>
<keyword evidence="6 8" id="KW-0446">Lipid-binding</keyword>
<dbReference type="InterPro" id="IPR003593">
    <property type="entry name" value="AAA+_ATPase"/>
</dbReference>
<dbReference type="Gene3D" id="3.30.300.180">
    <property type="match status" value="1"/>
</dbReference>
<comment type="caution">
    <text evidence="14">The sequence shown here is derived from an EMBL/GenBank/DDBJ whole genome shotgun (WGS) entry which is preliminary data.</text>
</comment>
<dbReference type="PRINTS" id="PR00051">
    <property type="entry name" value="DNAA"/>
</dbReference>
<keyword evidence="2 8" id="KW-0963">Cytoplasm</keyword>
<dbReference type="Gene3D" id="1.10.1750.10">
    <property type="match status" value="1"/>
</dbReference>
<dbReference type="SUPFAM" id="SSF48295">
    <property type="entry name" value="TrpR-like"/>
    <property type="match status" value="1"/>
</dbReference>
<keyword evidence="5 8" id="KW-0067">ATP-binding</keyword>
<dbReference type="PANTHER" id="PTHR30050:SF2">
    <property type="entry name" value="CHROMOSOMAL REPLICATION INITIATOR PROTEIN DNAA"/>
    <property type="match status" value="1"/>
</dbReference>
<keyword evidence="3 8" id="KW-0235">DNA replication</keyword>
<evidence type="ECO:0000256" key="6">
    <source>
        <dbReference type="ARBA" id="ARBA00023121"/>
    </source>
</evidence>
<feature type="binding site" evidence="8">
    <location>
        <position position="146"/>
    </location>
    <ligand>
        <name>ATP</name>
        <dbReference type="ChEBI" id="CHEBI:30616"/>
    </ligand>
</feature>
<dbReference type="Pfam" id="PF11638">
    <property type="entry name" value="DnaA_N"/>
    <property type="match status" value="1"/>
</dbReference>
<evidence type="ECO:0000256" key="1">
    <source>
        <dbReference type="ARBA" id="ARBA00006583"/>
    </source>
</evidence>
<dbReference type="InterPro" id="IPR010921">
    <property type="entry name" value="Trp_repressor/repl_initiator"/>
</dbReference>
<protein>
    <recommendedName>
        <fullName evidence="8 9">Chromosomal replication initiator protein DnaA</fullName>
    </recommendedName>
</protein>
<dbReference type="EMBL" id="JACGBB010000022">
    <property type="protein sequence ID" value="MBZ7987979.1"/>
    <property type="molecule type" value="Genomic_DNA"/>
</dbReference>
<evidence type="ECO:0000256" key="7">
    <source>
        <dbReference type="ARBA" id="ARBA00023125"/>
    </source>
</evidence>
<dbReference type="NCBIfam" id="TIGR00362">
    <property type="entry name" value="DnaA"/>
    <property type="match status" value="1"/>
</dbReference>
<evidence type="ECO:0000256" key="10">
    <source>
        <dbReference type="RuleBase" id="RU000577"/>
    </source>
</evidence>
<feature type="binding site" evidence="8">
    <location>
        <position position="144"/>
    </location>
    <ligand>
        <name>ATP</name>
        <dbReference type="ChEBI" id="CHEBI:30616"/>
    </ligand>
</feature>
<feature type="domain" description="AAA+ ATPase" evidence="12">
    <location>
        <begin position="133"/>
        <end position="263"/>
    </location>
</feature>
<evidence type="ECO:0000259" key="12">
    <source>
        <dbReference type="SMART" id="SM00382"/>
    </source>
</evidence>
<feature type="binding site" evidence="8">
    <location>
        <position position="148"/>
    </location>
    <ligand>
        <name>ATP</name>
        <dbReference type="ChEBI" id="CHEBI:30616"/>
    </ligand>
</feature>
<gene>
    <name evidence="8 14" type="primary">dnaA</name>
    <name evidence="14" type="ORF">AVCANL283_07725</name>
</gene>
<comment type="domain">
    <text evidence="8">Domain I is involved in oligomerization and binding regulators, domain II is flexibile and of varying length in different bacteria, domain III forms the AAA+ region, while domain IV binds dsDNA.</text>
</comment>
<dbReference type="Gene3D" id="1.10.8.60">
    <property type="match status" value="1"/>
</dbReference>
<comment type="subcellular location">
    <subcellularLocation>
        <location evidence="8">Cytoplasm</location>
    </subcellularLocation>
</comment>
<comment type="caution">
    <text evidence="8">Lacks conserved residue(s) required for the propagation of feature annotation.</text>
</comment>
<evidence type="ECO:0000259" key="13">
    <source>
        <dbReference type="SMART" id="SM00760"/>
    </source>
</evidence>
<evidence type="ECO:0000256" key="9">
    <source>
        <dbReference type="NCBIfam" id="TIGR00362"/>
    </source>
</evidence>
<keyword evidence="7 8" id="KW-0238">DNA-binding</keyword>
<dbReference type="SMART" id="SM00760">
    <property type="entry name" value="Bac_DnaA_C"/>
    <property type="match status" value="1"/>
</dbReference>
<dbReference type="HAMAP" id="MF_00377">
    <property type="entry name" value="DnaA_bact"/>
    <property type="match status" value="1"/>
</dbReference>
<feature type="region of interest" description="Domain III, AAA+ region" evidence="8">
    <location>
        <begin position="98"/>
        <end position="314"/>
    </location>
</feature>
<dbReference type="InterPro" id="IPR001957">
    <property type="entry name" value="Chromosome_initiator_DnaA"/>
</dbReference>
<comment type="function">
    <text evidence="8 10">Plays an essential role in the initiation and regulation of chromosomal replication. ATP-DnaA binds to the origin of replication (oriC) to initiate formation of the DNA replication initiation complex once per cell cycle. Binds the DnaA box (a 9 base pair repeat at the origin) and separates the double-stranded (ds)DNA. Forms a right-handed helical filament on oriC DNA; dsDNA binds to the exterior of the filament while single-stranded (ss)DNA is stabiized in the filament's interior. The ATP-DnaA-oriC complex binds and stabilizes one strand of the AT-rich DNA unwinding element (DUE), permitting loading of DNA polymerase. After initiation quickly degrades to an ADP-DnaA complex that is not apt for DNA replication. Binds acidic phospholipids.</text>
</comment>
<dbReference type="Pfam" id="PF08299">
    <property type="entry name" value="Bac_DnaA_C"/>
    <property type="match status" value="1"/>
</dbReference>
<evidence type="ECO:0000256" key="5">
    <source>
        <dbReference type="ARBA" id="ARBA00022840"/>
    </source>
</evidence>
<reference evidence="14 15" key="1">
    <citation type="submission" date="2020-07" db="EMBL/GenBank/DDBJ databases">
        <title>Transfer of Campylobacter canadensis to the novel genus Avispirillum gen. nov., that also includes two novel species recovered from migratory waterfowl: Avispirillum anseris sp. nov. and Avispirillum brantae sp. nov.</title>
        <authorList>
            <person name="Miller W.G."/>
            <person name="Chapman M.H."/>
            <person name="Yee E."/>
            <person name="Inglis G.D."/>
        </authorList>
    </citation>
    <scope>NUCLEOTIDE SEQUENCE [LARGE SCALE GENOMIC DNA]</scope>
    <source>
        <strain evidence="14 15">L283</strain>
    </source>
</reference>
<keyword evidence="15" id="KW-1185">Reference proteome</keyword>
<evidence type="ECO:0000256" key="2">
    <source>
        <dbReference type="ARBA" id="ARBA00022490"/>
    </source>
</evidence>
<comment type="similarity">
    <text evidence="1 8 11">Belongs to the DnaA family.</text>
</comment>
<dbReference type="Gene3D" id="3.40.50.300">
    <property type="entry name" value="P-loop containing nucleotide triphosphate hydrolases"/>
    <property type="match status" value="1"/>
</dbReference>
<dbReference type="InterPro" id="IPR027417">
    <property type="entry name" value="P-loop_NTPase"/>
</dbReference>
<evidence type="ECO:0000256" key="11">
    <source>
        <dbReference type="RuleBase" id="RU004227"/>
    </source>
</evidence>
<evidence type="ECO:0000256" key="8">
    <source>
        <dbReference type="HAMAP-Rule" id="MF_00377"/>
    </source>
</evidence>